<name>A0AAV8UHI6_9RHOD</name>
<comment type="similarity">
    <text evidence="1">Belongs to the iron-containing alcohol dehydrogenase family.</text>
</comment>
<comment type="caution">
    <text evidence="4">The sequence shown here is derived from an EMBL/GenBank/DDBJ whole genome shotgun (WGS) entry which is preliminary data.</text>
</comment>
<protein>
    <recommendedName>
        <fullName evidence="3">Alcohol dehydrogenase iron-type/glycerol dehydrogenase GldA domain-containing protein</fullName>
    </recommendedName>
</protein>
<dbReference type="EMBL" id="JAMWBK010000010">
    <property type="protein sequence ID" value="KAJ8901985.1"/>
    <property type="molecule type" value="Genomic_DNA"/>
</dbReference>
<evidence type="ECO:0000256" key="1">
    <source>
        <dbReference type="ARBA" id="ARBA00007358"/>
    </source>
</evidence>
<feature type="domain" description="Alcohol dehydrogenase iron-type/glycerol dehydrogenase GldA" evidence="3">
    <location>
        <begin position="283"/>
        <end position="447"/>
    </location>
</feature>
<organism evidence="4 5">
    <name type="scientific">Rhodosorus marinus</name>
    <dbReference type="NCBI Taxonomy" id="101924"/>
    <lineage>
        <taxon>Eukaryota</taxon>
        <taxon>Rhodophyta</taxon>
        <taxon>Stylonematophyceae</taxon>
        <taxon>Stylonematales</taxon>
        <taxon>Stylonemataceae</taxon>
        <taxon>Rhodosorus</taxon>
    </lineage>
</organism>
<keyword evidence="5" id="KW-1185">Reference proteome</keyword>
<dbReference type="Proteomes" id="UP001157974">
    <property type="component" value="Unassembled WGS sequence"/>
</dbReference>
<evidence type="ECO:0000256" key="2">
    <source>
        <dbReference type="ARBA" id="ARBA00023002"/>
    </source>
</evidence>
<dbReference type="PANTHER" id="PTHR11496">
    <property type="entry name" value="ALCOHOL DEHYDROGENASE"/>
    <property type="match status" value="1"/>
</dbReference>
<dbReference type="PANTHER" id="PTHR11496:SF102">
    <property type="entry name" value="ALCOHOL DEHYDROGENASE 4"/>
    <property type="match status" value="1"/>
</dbReference>
<dbReference type="InterPro" id="IPR001670">
    <property type="entry name" value="ADH_Fe/GldA"/>
</dbReference>
<gene>
    <name evidence="4" type="ORF">NDN08_004186</name>
</gene>
<reference evidence="4 5" key="1">
    <citation type="journal article" date="2023" name="Nat. Commun.">
        <title>Origin of minicircular mitochondrial genomes in red algae.</title>
        <authorList>
            <person name="Lee Y."/>
            <person name="Cho C.H."/>
            <person name="Lee Y.M."/>
            <person name="Park S.I."/>
            <person name="Yang J.H."/>
            <person name="West J.A."/>
            <person name="Bhattacharya D."/>
            <person name="Yoon H.S."/>
        </authorList>
    </citation>
    <scope>NUCLEOTIDE SEQUENCE [LARGE SCALE GENOMIC DNA]</scope>
    <source>
        <strain evidence="4 5">CCMP1338</strain>
        <tissue evidence="4">Whole cell</tissue>
    </source>
</reference>
<dbReference type="Pfam" id="PF00465">
    <property type="entry name" value="Fe-ADH"/>
    <property type="match status" value="1"/>
</dbReference>
<dbReference type="GO" id="GO:0046872">
    <property type="term" value="F:metal ion binding"/>
    <property type="evidence" value="ECO:0007669"/>
    <property type="project" value="InterPro"/>
</dbReference>
<evidence type="ECO:0000313" key="5">
    <source>
        <dbReference type="Proteomes" id="UP001157974"/>
    </source>
</evidence>
<dbReference type="GO" id="GO:0004022">
    <property type="term" value="F:alcohol dehydrogenase (NAD+) activity"/>
    <property type="evidence" value="ECO:0007669"/>
    <property type="project" value="TreeGrafter"/>
</dbReference>
<dbReference type="Gene3D" id="3.40.50.1970">
    <property type="match status" value="1"/>
</dbReference>
<sequence>MAMLSFLAGGLVRPRAAVCQKLCRRRCAAAASPSPETHPDALWFRLREVVETNEIEDALEDYAKNVEAARVDVLKKKSGHGYALLEAYELVKPQLGEDPLPFTTKEPRFTGTALFPSLRAWQLSRPTDADDIDTDSQAVPQQILKRLGVSSVEVIVSTGSAESDEEASEFSDLCIAEVRRLVQSGEALRAAAIPLKNGRTMVILSAYPDGSDFALFDSSLGDAYLDETGWKSERFAALYPPPASWALPADVLAEEWDLPELSPVQTPKRTEAVSDSGQYYDPIRVWLGSGSIEKVQKHVLAQSHTFLGITGFNQARIDPLVWGLETESDDSVVVDFPGLRIHENGPGVNRMVVERGLKLFREREHGGIIAYGSGRIMDAARAIAALAAVPETEALEVLGRAEFAAEESGGVGYIRASTGEKPLPLILVPSGVGSEAAYLSTSILRSGTGHTVVEWDPANDRIVVADPRIYRRLNPPLVDVVAAVNLCWCIESLFARNLDPTSNRLATEGIEQILRVILSDPGQRMEEDSQFSALASSCMLAGSAREATGMGLAQALALGVAAATEEKSIEPAVDLEFVKGAPYLEEEVHCSAFARALLHLMPCVVQSGLIPSDRVDAVADLVVDPPTATRFLTYLFKQADRVPKPPKIDVATAKDISVTICRTSFADYVTRSSPVLIEDILRCAGLVED</sequence>
<dbReference type="SUPFAM" id="SSF56796">
    <property type="entry name" value="Dehydroquinate synthase-like"/>
    <property type="match status" value="1"/>
</dbReference>
<accession>A0AAV8UHI6</accession>
<proteinExistence type="inferred from homology"/>
<keyword evidence="2" id="KW-0560">Oxidoreductase</keyword>
<evidence type="ECO:0000313" key="4">
    <source>
        <dbReference type="EMBL" id="KAJ8901985.1"/>
    </source>
</evidence>
<dbReference type="AlphaFoldDB" id="A0AAV8UHI6"/>
<evidence type="ECO:0000259" key="3">
    <source>
        <dbReference type="Pfam" id="PF00465"/>
    </source>
</evidence>
<dbReference type="InterPro" id="IPR039697">
    <property type="entry name" value="Alcohol_dehydrogenase_Fe"/>
</dbReference>